<evidence type="ECO:0000313" key="2">
    <source>
        <dbReference type="EnsemblPlants" id="OB05G28140.1"/>
    </source>
</evidence>
<protein>
    <recommendedName>
        <fullName evidence="1">KIB1-4 beta-propeller domain-containing protein</fullName>
    </recommendedName>
</protein>
<proteinExistence type="predicted"/>
<dbReference type="Gramene" id="OB05G28140.1">
    <property type="protein sequence ID" value="OB05G28140.1"/>
    <property type="gene ID" value="OB05G28140"/>
</dbReference>
<organism evidence="2">
    <name type="scientific">Oryza brachyantha</name>
    <name type="common">malo sina</name>
    <dbReference type="NCBI Taxonomy" id="4533"/>
    <lineage>
        <taxon>Eukaryota</taxon>
        <taxon>Viridiplantae</taxon>
        <taxon>Streptophyta</taxon>
        <taxon>Embryophyta</taxon>
        <taxon>Tracheophyta</taxon>
        <taxon>Spermatophyta</taxon>
        <taxon>Magnoliopsida</taxon>
        <taxon>Liliopsida</taxon>
        <taxon>Poales</taxon>
        <taxon>Poaceae</taxon>
        <taxon>BOP clade</taxon>
        <taxon>Oryzoideae</taxon>
        <taxon>Oryzeae</taxon>
        <taxon>Oryzinae</taxon>
        <taxon>Oryza</taxon>
    </lineage>
</organism>
<keyword evidence="3" id="KW-1185">Reference proteome</keyword>
<dbReference type="InterPro" id="IPR005174">
    <property type="entry name" value="KIB1-4_b-propeller"/>
</dbReference>
<sequence>MQRLLDFLAASPRLASAASPTETLNHALGHDELLLILERLPCLLDRRRVGQLCRDWRAAVSAPPLPWILLPTADGPSFACALAGCPAHRFRGPYATRAALYFGAYGGGWAFLAFHQTGDMALVSLRKRVRIDLPDRVRWDGVRQYVCGYGMVAATLSSPPENVNCVAAAISFFNSKAGPCAHTFWRLRDEAMVMTTGPCAQTFRGRRVQGIFITTGPQENLHFHTETWPALEDVIHHKGAFHFLTVEENLNVFSVPEFHDDGNGNLEIAPMEIRRFSTGRRKYARDAVVRYLVESRGNLLMVVRLTTGELTLPPTTSAFKVFEMVEPPPETPISDDNEGPYAWKELKSLGGRMLFVAQGCSRSYDAAEYPGAEFNDGVYFLDDGRLYRDDQRQRYPCRDSGKWLPGEDRVDKFLPEQRPSSYSRRAWLLPHQYWFLNVEMVGVDDSDGIVGMWSLPELKLFADGMICTKRICSDLLLICLQSFC</sequence>
<accession>J3M890</accession>
<dbReference type="HOGENOM" id="CLU_019286_5_1_1"/>
<reference evidence="2" key="2">
    <citation type="submission" date="2013-04" db="UniProtKB">
        <authorList>
            <consortium name="EnsemblPlants"/>
        </authorList>
    </citation>
    <scope>IDENTIFICATION</scope>
</reference>
<dbReference type="Proteomes" id="UP000006038">
    <property type="component" value="Chromosome 5"/>
</dbReference>
<dbReference type="Pfam" id="PF03478">
    <property type="entry name" value="Beta-prop_KIB1-4"/>
    <property type="match status" value="1"/>
</dbReference>
<evidence type="ECO:0000313" key="3">
    <source>
        <dbReference type="Proteomes" id="UP000006038"/>
    </source>
</evidence>
<name>J3M890_ORYBR</name>
<dbReference type="OMA" id="EQGPSHY"/>
<reference evidence="2" key="1">
    <citation type="journal article" date="2013" name="Nat. Commun.">
        <title>Whole-genome sequencing of Oryza brachyantha reveals mechanisms underlying Oryza genome evolution.</title>
        <authorList>
            <person name="Chen J."/>
            <person name="Huang Q."/>
            <person name="Gao D."/>
            <person name="Wang J."/>
            <person name="Lang Y."/>
            <person name="Liu T."/>
            <person name="Li B."/>
            <person name="Bai Z."/>
            <person name="Luis Goicoechea J."/>
            <person name="Liang C."/>
            <person name="Chen C."/>
            <person name="Zhang W."/>
            <person name="Sun S."/>
            <person name="Liao Y."/>
            <person name="Zhang X."/>
            <person name="Yang L."/>
            <person name="Song C."/>
            <person name="Wang M."/>
            <person name="Shi J."/>
            <person name="Liu G."/>
            <person name="Liu J."/>
            <person name="Zhou H."/>
            <person name="Zhou W."/>
            <person name="Yu Q."/>
            <person name="An N."/>
            <person name="Chen Y."/>
            <person name="Cai Q."/>
            <person name="Wang B."/>
            <person name="Liu B."/>
            <person name="Min J."/>
            <person name="Huang Y."/>
            <person name="Wu H."/>
            <person name="Li Z."/>
            <person name="Zhang Y."/>
            <person name="Yin Y."/>
            <person name="Song W."/>
            <person name="Jiang J."/>
            <person name="Jackson S.A."/>
            <person name="Wing R.A."/>
            <person name="Wang J."/>
            <person name="Chen M."/>
        </authorList>
    </citation>
    <scope>NUCLEOTIDE SEQUENCE [LARGE SCALE GENOMIC DNA]</scope>
    <source>
        <strain evidence="2">cv. IRGC 101232</strain>
    </source>
</reference>
<evidence type="ECO:0000259" key="1">
    <source>
        <dbReference type="Pfam" id="PF03478"/>
    </source>
</evidence>
<dbReference type="EnsemblPlants" id="OB05G28140.1">
    <property type="protein sequence ID" value="OB05G28140.1"/>
    <property type="gene ID" value="OB05G28140"/>
</dbReference>
<dbReference type="AlphaFoldDB" id="J3M890"/>
<dbReference type="PANTHER" id="PTHR33110">
    <property type="entry name" value="F-BOX/KELCH-REPEAT PROTEIN-RELATED"/>
    <property type="match status" value="1"/>
</dbReference>
<feature type="domain" description="KIB1-4 beta-propeller" evidence="1">
    <location>
        <begin position="88"/>
        <end position="387"/>
    </location>
</feature>
<dbReference type="PANTHER" id="PTHR33110:SF135">
    <property type="entry name" value="OS05G0539300 PROTEIN"/>
    <property type="match status" value="1"/>
</dbReference>